<organism evidence="2">
    <name type="scientific">hydrocarbon metagenome</name>
    <dbReference type="NCBI Taxonomy" id="938273"/>
    <lineage>
        <taxon>unclassified sequences</taxon>
        <taxon>metagenomes</taxon>
        <taxon>ecological metagenomes</taxon>
    </lineage>
</organism>
<sequence>MLINIIGIKFKEEGRIYNFNAADLILHKKDQVIVNTDNGLSLGVVATDVKRCPESEAPPNLKKVVRKVTAEDLQHKEENDKLEEDARKFCVEKIQKRGLPMKLIDVDCSFEKNKIIFYFTAESRVDFRDLVKDLVQRFKMRIELKQIGARQETRITKGIAICGRPVCCAGILQNLERVTVKMAKQQSMSLNPEKISGLCGRLMCCLAFEHEGYADKKRCPKAAKCNIEETAEDKQTADLEKLDEFENFQ</sequence>
<name>A0A0W8FNC0_9ZZZZ</name>
<dbReference type="EMBL" id="LNQE01000978">
    <property type="protein sequence ID" value="KUG22209.1"/>
    <property type="molecule type" value="Genomic_DNA"/>
</dbReference>
<dbReference type="GO" id="GO:0005737">
    <property type="term" value="C:cytoplasm"/>
    <property type="evidence" value="ECO:0007669"/>
    <property type="project" value="TreeGrafter"/>
</dbReference>
<comment type="caution">
    <text evidence="2">The sequence shown here is derived from an EMBL/GenBank/DDBJ whole genome shotgun (WGS) entry which is preliminary data.</text>
</comment>
<feature type="domain" description="PSP1 C-terminal" evidence="1">
    <location>
        <begin position="62"/>
        <end position="147"/>
    </location>
</feature>
<dbReference type="PROSITE" id="PS51411">
    <property type="entry name" value="PSP1_C"/>
    <property type="match status" value="1"/>
</dbReference>
<dbReference type="AlphaFoldDB" id="A0A0W8FNC0"/>
<reference evidence="2" key="1">
    <citation type="journal article" date="2015" name="Proc. Natl. Acad. Sci. U.S.A.">
        <title>Networks of energetic and metabolic interactions define dynamics in microbial communities.</title>
        <authorList>
            <person name="Embree M."/>
            <person name="Liu J.K."/>
            <person name="Al-Bassam M.M."/>
            <person name="Zengler K."/>
        </authorList>
    </citation>
    <scope>NUCLEOTIDE SEQUENCE</scope>
</reference>
<evidence type="ECO:0000259" key="1">
    <source>
        <dbReference type="PROSITE" id="PS51411"/>
    </source>
</evidence>
<accession>A0A0W8FNC0</accession>
<gene>
    <name evidence="2" type="ORF">ASZ90_008012</name>
</gene>
<proteinExistence type="predicted"/>
<dbReference type="PANTHER" id="PTHR43830">
    <property type="entry name" value="PROTEIN PSP1"/>
    <property type="match status" value="1"/>
</dbReference>
<evidence type="ECO:0000313" key="2">
    <source>
        <dbReference type="EMBL" id="KUG22209.1"/>
    </source>
</evidence>
<protein>
    <submittedName>
        <fullName evidence="2">Signal peptidase-like protein</fullName>
    </submittedName>
</protein>
<dbReference type="InterPro" id="IPR007557">
    <property type="entry name" value="PSP1_C"/>
</dbReference>
<dbReference type="Pfam" id="PF04468">
    <property type="entry name" value="PSP1"/>
    <property type="match status" value="1"/>
</dbReference>
<dbReference type="PANTHER" id="PTHR43830:SF3">
    <property type="entry name" value="PROTEIN PSP1"/>
    <property type="match status" value="1"/>
</dbReference>
<dbReference type="InterPro" id="IPR047767">
    <property type="entry name" value="PSP1-like"/>
</dbReference>
<dbReference type="NCBIfam" id="NF041131">
    <property type="entry name" value="RicT_YaaT_fam"/>
    <property type="match status" value="1"/>
</dbReference>